<organism evidence="1 2">
    <name type="scientific">Macrosiphum euphorbiae</name>
    <name type="common">potato aphid</name>
    <dbReference type="NCBI Taxonomy" id="13131"/>
    <lineage>
        <taxon>Eukaryota</taxon>
        <taxon>Metazoa</taxon>
        <taxon>Ecdysozoa</taxon>
        <taxon>Arthropoda</taxon>
        <taxon>Hexapoda</taxon>
        <taxon>Insecta</taxon>
        <taxon>Pterygota</taxon>
        <taxon>Neoptera</taxon>
        <taxon>Paraneoptera</taxon>
        <taxon>Hemiptera</taxon>
        <taxon>Sternorrhyncha</taxon>
        <taxon>Aphidomorpha</taxon>
        <taxon>Aphidoidea</taxon>
        <taxon>Aphididae</taxon>
        <taxon>Macrosiphini</taxon>
        <taxon>Macrosiphum</taxon>
    </lineage>
</organism>
<keyword evidence="2" id="KW-1185">Reference proteome</keyword>
<name>A0AAV0WBT6_9HEMI</name>
<dbReference type="EMBL" id="CARXXK010000002">
    <property type="protein sequence ID" value="CAI6353243.1"/>
    <property type="molecule type" value="Genomic_DNA"/>
</dbReference>
<dbReference type="Proteomes" id="UP001160148">
    <property type="component" value="Unassembled WGS sequence"/>
</dbReference>
<accession>A0AAV0WBT6</accession>
<sequence length="257" mass="29631">MSDISNVRLKECKVKLTRLTKEEIEKHTGKTFEEAEKIADLIDDNKPKLFVRKDVIMDIKTTQDTEEGTSNTGHEIIPDIITPQNIQCDDINNEEINGTQAENNVYVGPNDFMPMIYQQYDMDTVTEEIDYNYRPEMNYIPDMIIKQEIQDDSYGTYTPQVAGTSQLMIKQEVVDESYNYNNMFSAQGSHNMYSEYYVPNILSNQPTENFGMQNINPETSNPYVTIKQEVFDEGNIEVYTDVLMPSADPVYEDGTPW</sequence>
<dbReference type="AlphaFoldDB" id="A0AAV0WBT6"/>
<gene>
    <name evidence="1" type="ORF">MEUPH1_LOCUS9387</name>
</gene>
<reference evidence="1 2" key="1">
    <citation type="submission" date="2023-01" db="EMBL/GenBank/DDBJ databases">
        <authorList>
            <person name="Whitehead M."/>
        </authorList>
    </citation>
    <scope>NUCLEOTIDE SEQUENCE [LARGE SCALE GENOMIC DNA]</scope>
</reference>
<proteinExistence type="predicted"/>
<evidence type="ECO:0000313" key="1">
    <source>
        <dbReference type="EMBL" id="CAI6353243.1"/>
    </source>
</evidence>
<protein>
    <submittedName>
        <fullName evidence="1">Uncharacterized protein</fullName>
    </submittedName>
</protein>
<comment type="caution">
    <text evidence="1">The sequence shown here is derived from an EMBL/GenBank/DDBJ whole genome shotgun (WGS) entry which is preliminary data.</text>
</comment>
<evidence type="ECO:0000313" key="2">
    <source>
        <dbReference type="Proteomes" id="UP001160148"/>
    </source>
</evidence>